<evidence type="ECO:0000259" key="1">
    <source>
        <dbReference type="Pfam" id="PF04738"/>
    </source>
</evidence>
<dbReference type="InterPro" id="IPR006827">
    <property type="entry name" value="Lant_deHydtase_N"/>
</dbReference>
<feature type="domain" description="Lantibiotic dehydratase N-terminal" evidence="1">
    <location>
        <begin position="42"/>
        <end position="695"/>
    </location>
</feature>
<sequence length="1043" mass="120068">MSMEHPYQAAGFYLLRAPLLPAHTFFQVISVSSPEALLQLAEHPVIRHALYVASPSLFERLELIRSGQTTKPQKMQRAFSRLLRYLIRLSTRPTPFGLFAGIAFDTFADQSNVRLAASHRHKTHTRPDMYWLYALLSFIETLPVNQEVIPYQANQTLYFAGSRLVVPYPDIYEQSQRASLSVRATSVVKHLHQLARTPRLLSELVQKMQEAFPQASLQQIEKLLQSAVHNHILISTLQLPLSQMYPASIVLERLQALPSSRLRDIANAFEKILQAMADIDREGPGCSLDKLYSLSDKQHRLLPRQISPTMQVDMRLQLHTKQLHQDIAQAAAKTAELLTRLSLYQDGYPHLREYHRKFAERYGHYTEVPLLELLSPEKGLDAPATYMEPPGILGSAGASTPESTIRRDALLCELAATALRERKREVRLTEALVEQLQLSATPSYPPSQEVYLQVHASSYEALDYGQWRAVLAPNTGSLSGGRTFGRFMHLYEHDDLARLQQYIQRQEDEHPDILFAELSYRPLYPRSANVVVHPTLFSYEITVNTMPSVPPERVIQLDDLVVGIRQGRFYLRSLRLKKEVIVCHTSMLNIRKAPNVCRFLIEVSEDRSALPVPFDWGAAEHLPFLPRLVYEDKIVLRPARWLLRRESIPTDPAASFFEALQAWRAAWDVPRYTYLVNGDQRLLLDLENALTVAELRTELQKTDPTQSIQLEEMYPDFEHLWLQDEEKHTYVSEIVVPVSLRSHAGTSTQQRVTQEGIPSPPAIISARERNILPGNDWVYLHLYLPLSQQNEFIADTLFAFVHSLRQSAFIDRWFYVRYRDPEQHLRLRLHACNADVQGRLLQYALEWSGSLAEKEILEQVTLNTYSREIERYGGPLAIEQIERFFTLDSDLCRHLLRSASLKHIRLDPLLLAVSSLDFLFDTWGFTFDDRLQWLRTTVPEAFQEEFRTHQKELSELLVPWRLIHPMREPIQQAVLTYQAEIHQVAHSIRTLESRQQLWGNQKDIAGSLVHMHINRLLGIDSTDEQKVLAFWRLALESIAARPS</sequence>
<dbReference type="NCBIfam" id="TIGR03891">
    <property type="entry name" value="thiopep_ocin"/>
    <property type="match status" value="1"/>
</dbReference>
<feature type="domain" description="Thiopeptide-type bacteriocin biosynthesis" evidence="2">
    <location>
        <begin position="777"/>
        <end position="1034"/>
    </location>
</feature>
<reference evidence="3 4" key="1">
    <citation type="submission" date="2018-06" db="EMBL/GenBank/DDBJ databases">
        <title>Genomic Encyclopedia of Archaeal and Bacterial Type Strains, Phase II (KMG-II): from individual species to whole genera.</title>
        <authorList>
            <person name="Goeker M."/>
        </authorList>
    </citation>
    <scope>NUCLEOTIDE SEQUENCE [LARGE SCALE GENOMIC DNA]</scope>
    <source>
        <strain evidence="3 4">ATCC BAA-1881</strain>
    </source>
</reference>
<protein>
    <submittedName>
        <fullName evidence="3">Thiopeptide-type bacteriocin biosynthesis protein</fullName>
    </submittedName>
</protein>
<keyword evidence="4" id="KW-1185">Reference proteome</keyword>
<dbReference type="AlphaFoldDB" id="A0A326UBN2"/>
<dbReference type="RefSeq" id="WP_170142375.1">
    <property type="nucleotide sequence ID" value="NZ_BIFX01000001.1"/>
</dbReference>
<dbReference type="Pfam" id="PF04738">
    <property type="entry name" value="Lant_dehydr_N"/>
    <property type="match status" value="1"/>
</dbReference>
<dbReference type="Pfam" id="PF14028">
    <property type="entry name" value="Lant_dehydr_C"/>
    <property type="match status" value="1"/>
</dbReference>
<evidence type="ECO:0000313" key="4">
    <source>
        <dbReference type="Proteomes" id="UP000248806"/>
    </source>
</evidence>
<evidence type="ECO:0000259" key="2">
    <source>
        <dbReference type="Pfam" id="PF14028"/>
    </source>
</evidence>
<name>A0A326UBN2_THEHA</name>
<dbReference type="EMBL" id="QKUF01000002">
    <property type="protein sequence ID" value="PZW34218.1"/>
    <property type="molecule type" value="Genomic_DNA"/>
</dbReference>
<dbReference type="Proteomes" id="UP000248806">
    <property type="component" value="Unassembled WGS sequence"/>
</dbReference>
<comment type="caution">
    <text evidence="3">The sequence shown here is derived from an EMBL/GenBank/DDBJ whole genome shotgun (WGS) entry which is preliminary data.</text>
</comment>
<accession>A0A326UBN2</accession>
<evidence type="ECO:0000313" key="3">
    <source>
        <dbReference type="EMBL" id="PZW34218.1"/>
    </source>
</evidence>
<proteinExistence type="predicted"/>
<organism evidence="3 4">
    <name type="scientific">Thermosporothrix hazakensis</name>
    <dbReference type="NCBI Taxonomy" id="644383"/>
    <lineage>
        <taxon>Bacteria</taxon>
        <taxon>Bacillati</taxon>
        <taxon>Chloroflexota</taxon>
        <taxon>Ktedonobacteria</taxon>
        <taxon>Ktedonobacterales</taxon>
        <taxon>Thermosporotrichaceae</taxon>
        <taxon>Thermosporothrix</taxon>
    </lineage>
</organism>
<dbReference type="InterPro" id="IPR023809">
    <property type="entry name" value="Thiopep_bacteriocin_synth_dom"/>
</dbReference>
<gene>
    <name evidence="3" type="ORF">EI42_01055</name>
</gene>